<evidence type="ECO:0000313" key="3">
    <source>
        <dbReference type="Proteomes" id="UP000694892"/>
    </source>
</evidence>
<name>A0A974CD87_XENLA</name>
<organism evidence="2 3">
    <name type="scientific">Xenopus laevis</name>
    <name type="common">African clawed frog</name>
    <dbReference type="NCBI Taxonomy" id="8355"/>
    <lineage>
        <taxon>Eukaryota</taxon>
        <taxon>Metazoa</taxon>
        <taxon>Chordata</taxon>
        <taxon>Craniata</taxon>
        <taxon>Vertebrata</taxon>
        <taxon>Euteleostomi</taxon>
        <taxon>Amphibia</taxon>
        <taxon>Batrachia</taxon>
        <taxon>Anura</taxon>
        <taxon>Pipoidea</taxon>
        <taxon>Pipidae</taxon>
        <taxon>Xenopodinae</taxon>
        <taxon>Xenopus</taxon>
        <taxon>Xenopus</taxon>
    </lineage>
</organism>
<feature type="domain" description="Helix-turn-helix" evidence="1">
    <location>
        <begin position="2"/>
        <end position="57"/>
    </location>
</feature>
<evidence type="ECO:0000313" key="2">
    <source>
        <dbReference type="EMBL" id="OCT70871.1"/>
    </source>
</evidence>
<reference evidence="3" key="1">
    <citation type="journal article" date="2016" name="Nature">
        <title>Genome evolution in the allotetraploid frog Xenopus laevis.</title>
        <authorList>
            <person name="Session A.M."/>
            <person name="Uno Y."/>
            <person name="Kwon T."/>
            <person name="Chapman J.A."/>
            <person name="Toyoda A."/>
            <person name="Takahashi S."/>
            <person name="Fukui A."/>
            <person name="Hikosaka A."/>
            <person name="Suzuki A."/>
            <person name="Kondo M."/>
            <person name="van Heeringen S.J."/>
            <person name="Quigley I."/>
            <person name="Heinz S."/>
            <person name="Ogino H."/>
            <person name="Ochi H."/>
            <person name="Hellsten U."/>
            <person name="Lyons J.B."/>
            <person name="Simakov O."/>
            <person name="Putnam N."/>
            <person name="Stites J."/>
            <person name="Kuroki Y."/>
            <person name="Tanaka T."/>
            <person name="Michiue T."/>
            <person name="Watanabe M."/>
            <person name="Bogdanovic O."/>
            <person name="Lister R."/>
            <person name="Georgiou G."/>
            <person name="Paranjpe S.S."/>
            <person name="van Kruijsbergen I."/>
            <person name="Shu S."/>
            <person name="Carlson J."/>
            <person name="Kinoshita T."/>
            <person name="Ohta Y."/>
            <person name="Mawaribuchi S."/>
            <person name="Jenkins J."/>
            <person name="Grimwood J."/>
            <person name="Schmutz J."/>
            <person name="Mitros T."/>
            <person name="Mozaffari S.V."/>
            <person name="Suzuki Y."/>
            <person name="Haramoto Y."/>
            <person name="Yamamoto T.S."/>
            <person name="Takagi C."/>
            <person name="Heald R."/>
            <person name="Miller K."/>
            <person name="Haudenschild C."/>
            <person name="Kitzman J."/>
            <person name="Nakayama T."/>
            <person name="Izutsu Y."/>
            <person name="Robert J."/>
            <person name="Fortriede J."/>
            <person name="Burns K."/>
            <person name="Lotay V."/>
            <person name="Karimi K."/>
            <person name="Yasuoka Y."/>
            <person name="Dichmann D.S."/>
            <person name="Flajnik M.F."/>
            <person name="Houston D.W."/>
            <person name="Shendure J."/>
            <person name="DuPasquier L."/>
            <person name="Vize P.D."/>
            <person name="Zorn A.M."/>
            <person name="Ito M."/>
            <person name="Marcotte E.M."/>
            <person name="Wallingford J.B."/>
            <person name="Ito Y."/>
            <person name="Asashima M."/>
            <person name="Ueno N."/>
            <person name="Matsuda Y."/>
            <person name="Veenstra G.J."/>
            <person name="Fujiyama A."/>
            <person name="Harland R.M."/>
            <person name="Taira M."/>
            <person name="Rokhsar D.S."/>
        </authorList>
    </citation>
    <scope>NUCLEOTIDE SEQUENCE [LARGE SCALE GENOMIC DNA]</scope>
    <source>
        <strain evidence="3">J</strain>
    </source>
</reference>
<gene>
    <name evidence="2" type="ORF">XELAEV_18037796mg</name>
</gene>
<dbReference type="AlphaFoldDB" id="A0A974CD87"/>
<dbReference type="InterPro" id="IPR058912">
    <property type="entry name" value="HTH_animal"/>
</dbReference>
<proteinExistence type="predicted"/>
<protein>
    <recommendedName>
        <fullName evidence="1">Helix-turn-helix domain-containing protein</fullName>
    </recommendedName>
</protein>
<dbReference type="Proteomes" id="UP000694892">
    <property type="component" value="Chromosome 7S"/>
</dbReference>
<evidence type="ECO:0000259" key="1">
    <source>
        <dbReference type="Pfam" id="PF26215"/>
    </source>
</evidence>
<dbReference type="Pfam" id="PF26215">
    <property type="entry name" value="HTH_animal"/>
    <property type="match status" value="1"/>
</dbReference>
<sequence length="81" mass="9571">MYDSFHPNHTKHSIIHRQALQYNCICSDTAERNHQLKTFKADFINRGCNPMIVDQYIHAATRIPRSQLLQYKQKPEINSFP</sequence>
<dbReference type="EMBL" id="CM004479">
    <property type="protein sequence ID" value="OCT70871.1"/>
    <property type="molecule type" value="Genomic_DNA"/>
</dbReference>
<accession>A0A974CD87</accession>